<feature type="binding site" evidence="7">
    <location>
        <position position="120"/>
    </location>
    <ligand>
        <name>Fe cation</name>
        <dbReference type="ChEBI" id="CHEBI:24875"/>
    </ligand>
</feature>
<evidence type="ECO:0000313" key="10">
    <source>
        <dbReference type="Proteomes" id="UP001223520"/>
    </source>
</evidence>
<organism evidence="9 10">
    <name type="scientific">Halotia branconii CENA392</name>
    <dbReference type="NCBI Taxonomy" id="1539056"/>
    <lineage>
        <taxon>Bacteria</taxon>
        <taxon>Bacillati</taxon>
        <taxon>Cyanobacteriota</taxon>
        <taxon>Cyanophyceae</taxon>
        <taxon>Nostocales</taxon>
        <taxon>Nodulariaceae</taxon>
        <taxon>Halotia</taxon>
    </lineage>
</organism>
<evidence type="ECO:0000256" key="1">
    <source>
        <dbReference type="ARBA" id="ARBA00001954"/>
    </source>
</evidence>
<sequence length="235" mass="27538">MKTITLSRDYSVYTEEQHLAWNKLFNRQLNILPGKACKEFIAGIEMLKELIQPLPKLEILSVRLQEFVGWRLVPVVGMIESQEYYMYLANKQFPVAVNIRDTNNDGFSPLPDVWHDIFGHLPLLTSPLYSNFVEEIAKLWLTKNRIQKQQIANIYWYTIESGICQENGERKVYGASQLSSFDEIHYALSDRAKVYSFDLQALIHANIKYDEFQNKLFEIPAFDYLEQILDELKFV</sequence>
<proteinExistence type="inferred from homology"/>
<evidence type="ECO:0000259" key="8">
    <source>
        <dbReference type="PROSITE" id="PS51410"/>
    </source>
</evidence>
<evidence type="ECO:0000256" key="7">
    <source>
        <dbReference type="PIRSR" id="PIRSR601273-2"/>
    </source>
</evidence>
<dbReference type="InterPro" id="IPR019774">
    <property type="entry name" value="Aromatic-AA_hydroxylase_C"/>
</dbReference>
<keyword evidence="10" id="KW-1185">Reference proteome</keyword>
<dbReference type="InterPro" id="IPR018301">
    <property type="entry name" value="ArAA_hydroxylase_Fe/CU_BS"/>
</dbReference>
<dbReference type="RefSeq" id="WP_281483473.1">
    <property type="nucleotide sequence ID" value="NZ_CP124543.1"/>
</dbReference>
<evidence type="ECO:0000256" key="5">
    <source>
        <dbReference type="ARBA" id="ARBA00023004"/>
    </source>
</evidence>
<comment type="cofactor">
    <cofactor evidence="1 7">
        <name>Fe(2+)</name>
        <dbReference type="ChEBI" id="CHEBI:29033"/>
    </cofactor>
</comment>
<dbReference type="EMBL" id="CP124543">
    <property type="protein sequence ID" value="WGV26218.1"/>
    <property type="molecule type" value="Genomic_DNA"/>
</dbReference>
<dbReference type="AlphaFoldDB" id="A0AAJ6NT36"/>
<evidence type="ECO:0000256" key="4">
    <source>
        <dbReference type="ARBA" id="ARBA00023002"/>
    </source>
</evidence>
<feature type="binding site" evidence="7">
    <location>
        <position position="115"/>
    </location>
    <ligand>
        <name>Fe cation</name>
        <dbReference type="ChEBI" id="CHEBI:24875"/>
    </ligand>
</feature>
<feature type="binding site" evidence="7">
    <location>
        <position position="160"/>
    </location>
    <ligand>
        <name>Fe cation</name>
        <dbReference type="ChEBI" id="CHEBI:24875"/>
    </ligand>
</feature>
<dbReference type="SUPFAM" id="SSF56534">
    <property type="entry name" value="Aromatic aminoacid monoxygenases, catalytic and oligomerization domains"/>
    <property type="match status" value="1"/>
</dbReference>
<evidence type="ECO:0000256" key="6">
    <source>
        <dbReference type="ARBA" id="ARBA00023033"/>
    </source>
</evidence>
<name>A0AAJ6NT36_9CYAN</name>
<evidence type="ECO:0000256" key="2">
    <source>
        <dbReference type="ARBA" id="ARBA00009712"/>
    </source>
</evidence>
<reference evidence="9 10" key="1">
    <citation type="journal article" date="2023" name="Limnol Oceanogr Lett">
        <title>Environmental adaptations by the intertidal Antarctic cyanobacterium Halotia branconii CENA392 as revealed using long-read genome sequencing.</title>
        <authorList>
            <person name="Dextro R.B."/>
            <person name="Delbaje E."/>
            <person name="Freitas P.N.N."/>
            <person name="Geraldes V."/>
            <person name="Pinto E."/>
            <person name="Long P.F."/>
            <person name="Fiore M.F."/>
        </authorList>
    </citation>
    <scope>NUCLEOTIDE SEQUENCE [LARGE SCALE GENOMIC DNA]</scope>
    <source>
        <strain evidence="9 10">CENA392</strain>
    </source>
</reference>
<dbReference type="InterPro" id="IPR001273">
    <property type="entry name" value="ArAA_hydroxylase"/>
</dbReference>
<keyword evidence="6" id="KW-0503">Monooxygenase</keyword>
<protein>
    <recommendedName>
        <fullName evidence="8">Biopterin-dependent aromatic amino acid hydroxylase family profile domain-containing protein</fullName>
    </recommendedName>
</protein>
<dbReference type="InterPro" id="IPR036951">
    <property type="entry name" value="ArAA_hydroxylase_sf"/>
</dbReference>
<evidence type="ECO:0000313" key="9">
    <source>
        <dbReference type="EMBL" id="WGV26218.1"/>
    </source>
</evidence>
<comment type="similarity">
    <text evidence="2">Belongs to the biopterin-dependent aromatic amino acid hydroxylase family.</text>
</comment>
<dbReference type="PANTHER" id="PTHR11473">
    <property type="entry name" value="AROMATIC AMINO ACID HYDROXYLASE"/>
    <property type="match status" value="1"/>
</dbReference>
<dbReference type="GO" id="GO:0005506">
    <property type="term" value="F:iron ion binding"/>
    <property type="evidence" value="ECO:0007669"/>
    <property type="project" value="InterPro"/>
</dbReference>
<keyword evidence="4" id="KW-0560">Oxidoreductase</keyword>
<dbReference type="GO" id="GO:0004505">
    <property type="term" value="F:phenylalanine 4-monooxygenase activity"/>
    <property type="evidence" value="ECO:0007669"/>
    <property type="project" value="UniProtKB-ARBA"/>
</dbReference>
<accession>A0AAJ6NT36</accession>
<dbReference type="PANTHER" id="PTHR11473:SF24">
    <property type="entry name" value="PHENYLALANINE-4-HYDROXYLASE"/>
    <property type="match status" value="1"/>
</dbReference>
<dbReference type="PROSITE" id="PS51410">
    <property type="entry name" value="BH4_AAA_HYDROXYL_2"/>
    <property type="match status" value="1"/>
</dbReference>
<evidence type="ECO:0000256" key="3">
    <source>
        <dbReference type="ARBA" id="ARBA00022723"/>
    </source>
</evidence>
<dbReference type="InterPro" id="IPR036329">
    <property type="entry name" value="Aro-AA_hydroxylase_C_sf"/>
</dbReference>
<dbReference type="Proteomes" id="UP001223520">
    <property type="component" value="Chromosome"/>
</dbReference>
<dbReference type="PRINTS" id="PR00372">
    <property type="entry name" value="FYWHYDRXLASE"/>
</dbReference>
<keyword evidence="3 7" id="KW-0479">Metal-binding</keyword>
<dbReference type="Gene3D" id="1.10.800.10">
    <property type="entry name" value="Aromatic amino acid hydroxylase"/>
    <property type="match status" value="1"/>
</dbReference>
<dbReference type="KEGG" id="hbq:QI031_01500"/>
<gene>
    <name evidence="9" type="ORF">QI031_01500</name>
</gene>
<dbReference type="PROSITE" id="PS00367">
    <property type="entry name" value="BH4_AAA_HYDROXYL_1"/>
    <property type="match status" value="1"/>
</dbReference>
<keyword evidence="5 7" id="KW-0408">Iron</keyword>
<feature type="domain" description="Biopterin-dependent aromatic amino acid hydroxylase family profile" evidence="8">
    <location>
        <begin position="1"/>
        <end position="235"/>
    </location>
</feature>
<dbReference type="Pfam" id="PF00351">
    <property type="entry name" value="Biopterin_H"/>
    <property type="match status" value="1"/>
</dbReference>